<evidence type="ECO:0000256" key="1">
    <source>
        <dbReference type="SAM" id="MobiDB-lite"/>
    </source>
</evidence>
<dbReference type="InterPro" id="IPR050266">
    <property type="entry name" value="AB_hydrolase_sf"/>
</dbReference>
<dbReference type="InterPro" id="IPR000073">
    <property type="entry name" value="AB_hydrolase_1"/>
</dbReference>
<dbReference type="InterPro" id="IPR029058">
    <property type="entry name" value="AB_hydrolase_fold"/>
</dbReference>
<name>M4V4Z0_9BACT</name>
<dbReference type="Gene3D" id="3.40.50.1820">
    <property type="entry name" value="alpha/beta hydrolase"/>
    <property type="match status" value="1"/>
</dbReference>
<evidence type="ECO:0000313" key="3">
    <source>
        <dbReference type="EMBL" id="AGH94248.1"/>
    </source>
</evidence>
<feature type="region of interest" description="Disordered" evidence="1">
    <location>
        <begin position="1"/>
        <end position="28"/>
    </location>
</feature>
<dbReference type="Pfam" id="PF00561">
    <property type="entry name" value="Abhydrolase_1"/>
    <property type="match status" value="1"/>
</dbReference>
<gene>
    <name evidence="3" type="ORF">A11Q_28</name>
</gene>
<dbReference type="KEGG" id="bex:A11Q_28"/>
<reference evidence="3 4" key="1">
    <citation type="journal article" date="2013" name="ISME J.">
        <title>By their genes ye shall know them: genomic signatures of predatory bacteria.</title>
        <authorList>
            <person name="Pasternak Z."/>
            <person name="Pietrokovski S."/>
            <person name="Rotem O."/>
            <person name="Gophna U."/>
            <person name="Lurie-Weinberger M.N."/>
            <person name="Jurkevitch E."/>
        </authorList>
    </citation>
    <scope>NUCLEOTIDE SEQUENCE [LARGE SCALE GENOMIC DNA]</scope>
    <source>
        <strain evidence="3 4">JSS</strain>
    </source>
</reference>
<dbReference type="eggNOG" id="COG2267">
    <property type="taxonomic scope" value="Bacteria"/>
</dbReference>
<organism evidence="3 4">
    <name type="scientific">Pseudobdellovibrio exovorus JSS</name>
    <dbReference type="NCBI Taxonomy" id="1184267"/>
    <lineage>
        <taxon>Bacteria</taxon>
        <taxon>Pseudomonadati</taxon>
        <taxon>Bdellovibrionota</taxon>
        <taxon>Bdellovibrionia</taxon>
        <taxon>Bdellovibrionales</taxon>
        <taxon>Pseudobdellovibrionaceae</taxon>
        <taxon>Pseudobdellovibrio</taxon>
    </lineage>
</organism>
<evidence type="ECO:0000313" key="4">
    <source>
        <dbReference type="Proteomes" id="UP000012040"/>
    </source>
</evidence>
<dbReference type="GO" id="GO:0016787">
    <property type="term" value="F:hydrolase activity"/>
    <property type="evidence" value="ECO:0007669"/>
    <property type="project" value="UniProtKB-KW"/>
</dbReference>
<dbReference type="SUPFAM" id="SSF53474">
    <property type="entry name" value="alpha/beta-Hydrolases"/>
    <property type="match status" value="1"/>
</dbReference>
<dbReference type="EMBL" id="CP003537">
    <property type="protein sequence ID" value="AGH94248.1"/>
    <property type="molecule type" value="Genomic_DNA"/>
</dbReference>
<feature type="domain" description="AB hydrolase-1" evidence="2">
    <location>
        <begin position="57"/>
        <end position="302"/>
    </location>
</feature>
<feature type="compositionally biased region" description="Low complexity" evidence="1">
    <location>
        <begin position="8"/>
        <end position="28"/>
    </location>
</feature>
<accession>M4V4Z0</accession>
<dbReference type="STRING" id="1184267.A11Q_28"/>
<keyword evidence="4" id="KW-1185">Reference proteome</keyword>
<sequence>MSQKKNTSSSSVSSSSKKSESEASASGSPQFIEKQTGYFNAIDGTPIYYEVRGKGEPLVFIYGIACLMNHWHNQVEYFSKTHQVILFDIRGHHKSTPVNNLNNLTYEHLAFDIKGLLKHLNLKQAHFVGHSFGVPYLIKTYEQFPELFSSMTFINGFARNPLKKLFGLEFVEPLFHFIREQHRKYPDLWNNLWKGLIDNPVAFQIAALSGGFNIKLTQFKDIEMYGRGVSRLELPYFFELFEQLLKFDATDVLPRVACPTFVIAGDRDMITPTSFQREMHDLVKHSEFLLIPYGSHCSQLDFPDYVNLKLADFLARHKTT</sequence>
<dbReference type="PATRIC" id="fig|1184267.3.peg.30"/>
<dbReference type="OrthoDB" id="5289478at2"/>
<keyword evidence="3" id="KW-0378">Hydrolase</keyword>
<evidence type="ECO:0000259" key="2">
    <source>
        <dbReference type="Pfam" id="PF00561"/>
    </source>
</evidence>
<dbReference type="HOGENOM" id="CLU_020336_50_2_7"/>
<dbReference type="Proteomes" id="UP000012040">
    <property type="component" value="Chromosome"/>
</dbReference>
<dbReference type="RefSeq" id="WP_015468738.1">
    <property type="nucleotide sequence ID" value="NC_020813.1"/>
</dbReference>
<dbReference type="PANTHER" id="PTHR43798">
    <property type="entry name" value="MONOACYLGLYCEROL LIPASE"/>
    <property type="match status" value="1"/>
</dbReference>
<dbReference type="AlphaFoldDB" id="M4V4Z0"/>
<protein>
    <submittedName>
        <fullName evidence="3">Alpha/beta fold family hydrolase</fullName>
    </submittedName>
</protein>
<proteinExistence type="predicted"/>